<comment type="similarity">
    <text evidence="2">Belongs to the FliH family.</text>
</comment>
<keyword evidence="5" id="KW-1005">Bacterial flagellum biogenesis</keyword>
<keyword evidence="7" id="KW-1006">Bacterial flagellum protein export</keyword>
<evidence type="ECO:0000313" key="9">
    <source>
        <dbReference type="EMBL" id="MBV0934025.1"/>
    </source>
</evidence>
<evidence type="ECO:0000256" key="7">
    <source>
        <dbReference type="ARBA" id="ARBA00023225"/>
    </source>
</evidence>
<dbReference type="InterPro" id="IPR018035">
    <property type="entry name" value="Flagellar_FliH/T3SS_HrpE"/>
</dbReference>
<evidence type="ECO:0000256" key="6">
    <source>
        <dbReference type="ARBA" id="ARBA00022927"/>
    </source>
</evidence>
<evidence type="ECO:0000256" key="5">
    <source>
        <dbReference type="ARBA" id="ARBA00022795"/>
    </source>
</evidence>
<protein>
    <recommendedName>
        <fullName evidence="3">Flagellar assembly protein FliH</fullName>
    </recommendedName>
</protein>
<dbReference type="InterPro" id="IPR051472">
    <property type="entry name" value="T3SS_Stator/FliH"/>
</dbReference>
<dbReference type="PANTHER" id="PTHR34982:SF1">
    <property type="entry name" value="FLAGELLAR ASSEMBLY PROTEIN FLIH"/>
    <property type="match status" value="1"/>
</dbReference>
<gene>
    <name evidence="9" type="ORF">KTN04_11810</name>
</gene>
<keyword evidence="4" id="KW-0813">Transport</keyword>
<evidence type="ECO:0000256" key="4">
    <source>
        <dbReference type="ARBA" id="ARBA00022448"/>
    </source>
</evidence>
<keyword evidence="9" id="KW-0969">Cilium</keyword>
<organism evidence="9 10">
    <name type="scientific">Marinobacterium weihaiense</name>
    <dbReference type="NCBI Taxonomy" id="2851016"/>
    <lineage>
        <taxon>Bacteria</taxon>
        <taxon>Pseudomonadati</taxon>
        <taxon>Pseudomonadota</taxon>
        <taxon>Gammaproteobacteria</taxon>
        <taxon>Oceanospirillales</taxon>
        <taxon>Oceanospirillaceae</taxon>
        <taxon>Marinobacterium</taxon>
    </lineage>
</organism>
<name>A0ABS6MCL1_9GAMM</name>
<evidence type="ECO:0000313" key="10">
    <source>
        <dbReference type="Proteomes" id="UP000755551"/>
    </source>
</evidence>
<keyword evidence="6" id="KW-0653">Protein transport</keyword>
<evidence type="ECO:0000256" key="1">
    <source>
        <dbReference type="ARBA" id="ARBA00003041"/>
    </source>
</evidence>
<evidence type="ECO:0000256" key="2">
    <source>
        <dbReference type="ARBA" id="ARBA00006602"/>
    </source>
</evidence>
<dbReference type="Proteomes" id="UP000755551">
    <property type="component" value="Unassembled WGS sequence"/>
</dbReference>
<dbReference type="Pfam" id="PF02108">
    <property type="entry name" value="FliH"/>
    <property type="match status" value="1"/>
</dbReference>
<keyword evidence="9" id="KW-0282">Flagellum</keyword>
<comment type="function">
    <text evidence="1">Needed for flagellar regrowth and assembly.</text>
</comment>
<accession>A0ABS6MCL1</accession>
<keyword evidence="10" id="KW-1185">Reference proteome</keyword>
<feature type="domain" description="Flagellar assembly protein FliH/Type III secretion system HrpE" evidence="8">
    <location>
        <begin position="111"/>
        <end position="232"/>
    </location>
</feature>
<dbReference type="PANTHER" id="PTHR34982">
    <property type="entry name" value="YOP PROTEINS TRANSLOCATION PROTEIN L"/>
    <property type="match status" value="1"/>
</dbReference>
<keyword evidence="9" id="KW-0966">Cell projection</keyword>
<evidence type="ECO:0000259" key="8">
    <source>
        <dbReference type="Pfam" id="PF02108"/>
    </source>
</evidence>
<sequence length="251" mass="27750">MKSDAPVRIRAADAGVVERWLPPDVGGEARVVQALARKPPSPLEEVDVSVVEEEIFAEKLTLSQWEELCEAARQEGYTEGLRQGQEEGRQQGYEAGHQQGLDAGQADITARLQQLDAFLEQLQAPLEYQRETIEDSLIRLVVELAEAAVKAELSVNIEHLAQSVREALAQLPEGSGEVVIQVHPTQHESLVPLLETDNMKLVADETLTPGSCRVDSGTCRVDYQVEQRFRQVADQLLARLIKTPDPETPES</sequence>
<comment type="caution">
    <text evidence="9">The sequence shown here is derived from an EMBL/GenBank/DDBJ whole genome shotgun (WGS) entry which is preliminary data.</text>
</comment>
<proteinExistence type="inferred from homology"/>
<dbReference type="EMBL" id="JAHQZT010000015">
    <property type="protein sequence ID" value="MBV0934025.1"/>
    <property type="molecule type" value="Genomic_DNA"/>
</dbReference>
<reference evidence="9 10" key="1">
    <citation type="submission" date="2021-06" db="EMBL/GenBank/DDBJ databases">
        <title>Bacterium isolated from marine sediment.</title>
        <authorList>
            <person name="Zhu K.-L."/>
            <person name="Du Z.-J."/>
            <person name="Liang Q.-Y."/>
        </authorList>
    </citation>
    <scope>NUCLEOTIDE SEQUENCE [LARGE SCALE GENOMIC DNA]</scope>
    <source>
        <strain evidence="9 10">A346</strain>
    </source>
</reference>
<evidence type="ECO:0000256" key="3">
    <source>
        <dbReference type="ARBA" id="ARBA00016507"/>
    </source>
</evidence>
<dbReference type="RefSeq" id="WP_217335434.1">
    <property type="nucleotide sequence ID" value="NZ_JAHQZT010000015.1"/>
</dbReference>